<keyword evidence="1" id="KW-1185">Reference proteome</keyword>
<accession>A0A1I7YU51</accession>
<dbReference type="SUPFAM" id="SSF56672">
    <property type="entry name" value="DNA/RNA polymerases"/>
    <property type="match status" value="1"/>
</dbReference>
<dbReference type="AlphaFoldDB" id="A0A1I7YU51"/>
<evidence type="ECO:0000313" key="2">
    <source>
        <dbReference type="WBParaSite" id="L893_g19535.t1"/>
    </source>
</evidence>
<dbReference type="WBParaSite" id="L893_g19535.t1">
    <property type="protein sequence ID" value="L893_g19535.t1"/>
    <property type="gene ID" value="L893_g19535"/>
</dbReference>
<dbReference type="Proteomes" id="UP000095287">
    <property type="component" value="Unplaced"/>
</dbReference>
<dbReference type="InterPro" id="IPR043502">
    <property type="entry name" value="DNA/RNA_pol_sf"/>
</dbReference>
<reference evidence="2" key="1">
    <citation type="submission" date="2016-11" db="UniProtKB">
        <authorList>
            <consortium name="WormBaseParasite"/>
        </authorList>
    </citation>
    <scope>IDENTIFICATION</scope>
</reference>
<proteinExistence type="predicted"/>
<organism evidence="1 2">
    <name type="scientific">Steinernema glaseri</name>
    <dbReference type="NCBI Taxonomy" id="37863"/>
    <lineage>
        <taxon>Eukaryota</taxon>
        <taxon>Metazoa</taxon>
        <taxon>Ecdysozoa</taxon>
        <taxon>Nematoda</taxon>
        <taxon>Chromadorea</taxon>
        <taxon>Rhabditida</taxon>
        <taxon>Tylenchina</taxon>
        <taxon>Panagrolaimomorpha</taxon>
        <taxon>Strongyloidoidea</taxon>
        <taxon>Steinernematidae</taxon>
        <taxon>Steinernema</taxon>
    </lineage>
</organism>
<protein>
    <submittedName>
        <fullName evidence="2">Reverse transcriptase domain-containing protein</fullName>
    </submittedName>
</protein>
<name>A0A1I7YU51_9BILA</name>
<evidence type="ECO:0000313" key="1">
    <source>
        <dbReference type="Proteomes" id="UP000095287"/>
    </source>
</evidence>
<dbReference type="Gene3D" id="3.30.70.270">
    <property type="match status" value="1"/>
</dbReference>
<dbReference type="InterPro" id="IPR043128">
    <property type="entry name" value="Rev_trsase/Diguanyl_cyclase"/>
</dbReference>
<sequence length="90" mass="10070">MPPGIACAPTIFQRLMDQLTADLPFCDAYLDDLIVTPAPKNMHVTFAPFWPGSPSMIDDADWTNASPTNRQILKIFLFPPKIHRMSPSLL</sequence>